<evidence type="ECO:0000313" key="2">
    <source>
        <dbReference type="EMBL" id="CAG8783926.1"/>
    </source>
</evidence>
<dbReference type="Proteomes" id="UP000789405">
    <property type="component" value="Unassembled WGS sequence"/>
</dbReference>
<dbReference type="EMBL" id="CAJVPY010022888">
    <property type="protein sequence ID" value="CAG8783926.1"/>
    <property type="molecule type" value="Genomic_DNA"/>
</dbReference>
<name>A0A9N9JII7_9GLOM</name>
<reference evidence="2" key="1">
    <citation type="submission" date="2021-06" db="EMBL/GenBank/DDBJ databases">
        <authorList>
            <person name="Kallberg Y."/>
            <person name="Tangrot J."/>
            <person name="Rosling A."/>
        </authorList>
    </citation>
    <scope>NUCLEOTIDE SEQUENCE</scope>
    <source>
        <strain evidence="2">MA453B</strain>
    </source>
</reference>
<feature type="compositionally biased region" description="Polar residues" evidence="1">
    <location>
        <begin position="8"/>
        <end position="22"/>
    </location>
</feature>
<evidence type="ECO:0000313" key="3">
    <source>
        <dbReference type="Proteomes" id="UP000789405"/>
    </source>
</evidence>
<accession>A0A9N9JII7</accession>
<proteinExistence type="predicted"/>
<feature type="region of interest" description="Disordered" evidence="1">
    <location>
        <begin position="1"/>
        <end position="64"/>
    </location>
</feature>
<gene>
    <name evidence="2" type="ORF">DERYTH_LOCUS20012</name>
</gene>
<comment type="caution">
    <text evidence="2">The sequence shown here is derived from an EMBL/GenBank/DDBJ whole genome shotgun (WGS) entry which is preliminary data.</text>
</comment>
<dbReference type="AlphaFoldDB" id="A0A9N9JII7"/>
<organism evidence="2 3">
    <name type="scientific">Dentiscutata erythropus</name>
    <dbReference type="NCBI Taxonomy" id="1348616"/>
    <lineage>
        <taxon>Eukaryota</taxon>
        <taxon>Fungi</taxon>
        <taxon>Fungi incertae sedis</taxon>
        <taxon>Mucoromycota</taxon>
        <taxon>Glomeromycotina</taxon>
        <taxon>Glomeromycetes</taxon>
        <taxon>Diversisporales</taxon>
        <taxon>Gigasporaceae</taxon>
        <taxon>Dentiscutata</taxon>
    </lineage>
</organism>
<keyword evidence="3" id="KW-1185">Reference proteome</keyword>
<sequence length="64" mass="7291">QTRKSETKPLTTPTMSNNNDTNGEGYFQKRKKNISNAHKDSCKAKKKQPKRNDANKRQITTANV</sequence>
<feature type="non-terminal residue" evidence="2">
    <location>
        <position position="64"/>
    </location>
</feature>
<protein>
    <submittedName>
        <fullName evidence="2">17667_t:CDS:1</fullName>
    </submittedName>
</protein>
<evidence type="ECO:0000256" key="1">
    <source>
        <dbReference type="SAM" id="MobiDB-lite"/>
    </source>
</evidence>